<feature type="region of interest" description="Disordered" evidence="1">
    <location>
        <begin position="84"/>
        <end position="145"/>
    </location>
</feature>
<dbReference type="AlphaFoldDB" id="A0A2G9RXH6"/>
<evidence type="ECO:0000313" key="3">
    <source>
        <dbReference type="Proteomes" id="UP000228934"/>
    </source>
</evidence>
<name>A0A2G9RXH6_AQUCT</name>
<feature type="non-terminal residue" evidence="2">
    <location>
        <position position="212"/>
    </location>
</feature>
<protein>
    <submittedName>
        <fullName evidence="2">Uncharacterized protein</fullName>
    </submittedName>
</protein>
<feature type="compositionally biased region" description="Polar residues" evidence="1">
    <location>
        <begin position="112"/>
        <end position="126"/>
    </location>
</feature>
<gene>
    <name evidence="2" type="ORF">AB205_0033780</name>
</gene>
<reference evidence="3" key="1">
    <citation type="journal article" date="2017" name="Nat. Commun.">
        <title>The North American bullfrog draft genome provides insight into hormonal regulation of long noncoding RNA.</title>
        <authorList>
            <person name="Hammond S.A."/>
            <person name="Warren R.L."/>
            <person name="Vandervalk B.P."/>
            <person name="Kucuk E."/>
            <person name="Khan H."/>
            <person name="Gibb E.A."/>
            <person name="Pandoh P."/>
            <person name="Kirk H."/>
            <person name="Zhao Y."/>
            <person name="Jones M."/>
            <person name="Mungall A.J."/>
            <person name="Coope R."/>
            <person name="Pleasance S."/>
            <person name="Moore R.A."/>
            <person name="Holt R.A."/>
            <person name="Round J.M."/>
            <person name="Ohora S."/>
            <person name="Walle B.V."/>
            <person name="Veldhoen N."/>
            <person name="Helbing C.C."/>
            <person name="Birol I."/>
        </authorList>
    </citation>
    <scope>NUCLEOTIDE SEQUENCE [LARGE SCALE GENOMIC DNA]</scope>
</reference>
<feature type="non-terminal residue" evidence="2">
    <location>
        <position position="1"/>
    </location>
</feature>
<evidence type="ECO:0000313" key="2">
    <source>
        <dbReference type="EMBL" id="PIO32608.1"/>
    </source>
</evidence>
<dbReference type="EMBL" id="KV932107">
    <property type="protein sequence ID" value="PIO32608.1"/>
    <property type="molecule type" value="Genomic_DNA"/>
</dbReference>
<dbReference type="Proteomes" id="UP000228934">
    <property type="component" value="Unassembled WGS sequence"/>
</dbReference>
<feature type="region of interest" description="Disordered" evidence="1">
    <location>
        <begin position="184"/>
        <end position="212"/>
    </location>
</feature>
<evidence type="ECO:0000256" key="1">
    <source>
        <dbReference type="SAM" id="MobiDB-lite"/>
    </source>
</evidence>
<feature type="compositionally biased region" description="Basic and acidic residues" evidence="1">
    <location>
        <begin position="184"/>
        <end position="193"/>
    </location>
</feature>
<sequence>TLKLTLKGTGGRCQTFTYLTDEPDIAEGGLPYVSGSRPLIEQTEGTGAQSGMRAWWVTCEAKAQDPGASRWEVLGRLKHSLTGAGQAEEQADSKSRSQAGLAAGGQHGTRDQAGSKSKASRGQMQADSRGESNRQAGSQGDQTFRQVNRKYRKLKIEQHRAQCISRLNRVIGAKHRAPAQRRACQRESVHTRVPDVNPALGSSLTAGDDEFL</sequence>
<organism evidence="2 3">
    <name type="scientific">Aquarana catesbeiana</name>
    <name type="common">American bullfrog</name>
    <name type="synonym">Rana catesbeiana</name>
    <dbReference type="NCBI Taxonomy" id="8400"/>
    <lineage>
        <taxon>Eukaryota</taxon>
        <taxon>Metazoa</taxon>
        <taxon>Chordata</taxon>
        <taxon>Craniata</taxon>
        <taxon>Vertebrata</taxon>
        <taxon>Euteleostomi</taxon>
        <taxon>Amphibia</taxon>
        <taxon>Batrachia</taxon>
        <taxon>Anura</taxon>
        <taxon>Neobatrachia</taxon>
        <taxon>Ranoidea</taxon>
        <taxon>Ranidae</taxon>
        <taxon>Aquarana</taxon>
    </lineage>
</organism>
<feature type="compositionally biased region" description="Polar residues" evidence="1">
    <location>
        <begin position="133"/>
        <end position="145"/>
    </location>
</feature>
<keyword evidence="3" id="KW-1185">Reference proteome</keyword>
<proteinExistence type="predicted"/>
<accession>A0A2G9RXH6</accession>